<dbReference type="AlphaFoldDB" id="A0A9D2ZS58"/>
<keyword evidence="2" id="KW-0812">Transmembrane</keyword>
<evidence type="ECO:0000313" key="4">
    <source>
        <dbReference type="Proteomes" id="UP000823908"/>
    </source>
</evidence>
<dbReference type="EMBL" id="DWUS01000045">
    <property type="protein sequence ID" value="HJD50573.1"/>
    <property type="molecule type" value="Genomic_DNA"/>
</dbReference>
<protein>
    <submittedName>
        <fullName evidence="3">Uncharacterized protein</fullName>
    </submittedName>
</protein>
<feature type="transmembrane region" description="Helical" evidence="2">
    <location>
        <begin position="56"/>
        <end position="83"/>
    </location>
</feature>
<name>A0A9D2ZS58_9MICC</name>
<gene>
    <name evidence="3" type="ORF">H9908_01690</name>
</gene>
<comment type="caution">
    <text evidence="3">The sequence shown here is derived from an EMBL/GenBank/DDBJ whole genome shotgun (WGS) entry which is preliminary data.</text>
</comment>
<feature type="region of interest" description="Disordered" evidence="1">
    <location>
        <begin position="1"/>
        <end position="51"/>
    </location>
</feature>
<accession>A0A9D2ZS58</accession>
<dbReference type="Proteomes" id="UP000823908">
    <property type="component" value="Unassembled WGS sequence"/>
</dbReference>
<sequence length="225" mass="23095">MTQQPTNPEPNLPGAGQAASAQGVPQPAPGTQAPDTLIGGPMPQPPADPKKRNMGLLIGGLMAIGIAIAILAGIFLTGAFGGASKVSSYDKFKEGMQEATAGSAASVCADSGDTILESALEESKQQGASDLGVAPEDINIYICSPADLSSFEGMMAVDDSSPLIMGFYVNGASVNENQVAEFSQSDFEGSWVTYGENWMAVGVNAEESLKASLLDTFNGKEAVLN</sequence>
<evidence type="ECO:0000313" key="3">
    <source>
        <dbReference type="EMBL" id="HJD50573.1"/>
    </source>
</evidence>
<organism evidence="3 4">
    <name type="scientific">Candidatus Rothia avistercoris</name>
    <dbReference type="NCBI Taxonomy" id="2840479"/>
    <lineage>
        <taxon>Bacteria</taxon>
        <taxon>Bacillati</taxon>
        <taxon>Actinomycetota</taxon>
        <taxon>Actinomycetes</taxon>
        <taxon>Micrococcales</taxon>
        <taxon>Micrococcaceae</taxon>
        <taxon>Rothia</taxon>
    </lineage>
</organism>
<keyword evidence="2" id="KW-1133">Transmembrane helix</keyword>
<keyword evidence="2" id="KW-0472">Membrane</keyword>
<proteinExistence type="predicted"/>
<reference evidence="3" key="2">
    <citation type="submission" date="2021-04" db="EMBL/GenBank/DDBJ databases">
        <authorList>
            <person name="Gilroy R."/>
        </authorList>
    </citation>
    <scope>NUCLEOTIDE SEQUENCE</scope>
    <source>
        <strain evidence="3">ChiHjej10B9-4811</strain>
    </source>
</reference>
<evidence type="ECO:0000256" key="1">
    <source>
        <dbReference type="SAM" id="MobiDB-lite"/>
    </source>
</evidence>
<evidence type="ECO:0000256" key="2">
    <source>
        <dbReference type="SAM" id="Phobius"/>
    </source>
</evidence>
<reference evidence="3" key="1">
    <citation type="journal article" date="2021" name="PeerJ">
        <title>Extensive microbial diversity within the chicken gut microbiome revealed by metagenomics and culture.</title>
        <authorList>
            <person name="Gilroy R."/>
            <person name="Ravi A."/>
            <person name="Getino M."/>
            <person name="Pursley I."/>
            <person name="Horton D.L."/>
            <person name="Alikhan N.F."/>
            <person name="Baker D."/>
            <person name="Gharbi K."/>
            <person name="Hall N."/>
            <person name="Watson M."/>
            <person name="Adriaenssens E.M."/>
            <person name="Foster-Nyarko E."/>
            <person name="Jarju S."/>
            <person name="Secka A."/>
            <person name="Antonio M."/>
            <person name="Oren A."/>
            <person name="Chaudhuri R.R."/>
            <person name="La Ragione R."/>
            <person name="Hildebrand F."/>
            <person name="Pallen M.J."/>
        </authorList>
    </citation>
    <scope>NUCLEOTIDE SEQUENCE</scope>
    <source>
        <strain evidence="3">ChiHjej10B9-4811</strain>
    </source>
</reference>